<comment type="caution">
    <text evidence="2">The sequence shown here is derived from an EMBL/GenBank/DDBJ whole genome shotgun (WGS) entry which is preliminary data.</text>
</comment>
<organism evidence="2 3">
    <name type="scientific">Tanacetum coccineum</name>
    <dbReference type="NCBI Taxonomy" id="301880"/>
    <lineage>
        <taxon>Eukaryota</taxon>
        <taxon>Viridiplantae</taxon>
        <taxon>Streptophyta</taxon>
        <taxon>Embryophyta</taxon>
        <taxon>Tracheophyta</taxon>
        <taxon>Spermatophyta</taxon>
        <taxon>Magnoliopsida</taxon>
        <taxon>eudicotyledons</taxon>
        <taxon>Gunneridae</taxon>
        <taxon>Pentapetalae</taxon>
        <taxon>asterids</taxon>
        <taxon>campanulids</taxon>
        <taxon>Asterales</taxon>
        <taxon>Asteraceae</taxon>
        <taxon>Asteroideae</taxon>
        <taxon>Anthemideae</taxon>
        <taxon>Anthemidinae</taxon>
        <taxon>Tanacetum</taxon>
    </lineage>
</organism>
<protein>
    <submittedName>
        <fullName evidence="2">Uncharacterized protein</fullName>
    </submittedName>
</protein>
<dbReference type="EMBL" id="BQNB010008823">
    <property type="protein sequence ID" value="GJS54777.1"/>
    <property type="molecule type" value="Genomic_DNA"/>
</dbReference>
<evidence type="ECO:0000256" key="1">
    <source>
        <dbReference type="SAM" id="MobiDB-lite"/>
    </source>
</evidence>
<feature type="region of interest" description="Disordered" evidence="1">
    <location>
        <begin position="38"/>
        <end position="60"/>
    </location>
</feature>
<feature type="region of interest" description="Disordered" evidence="1">
    <location>
        <begin position="225"/>
        <end position="269"/>
    </location>
</feature>
<feature type="compositionally biased region" description="Basic and acidic residues" evidence="1">
    <location>
        <begin position="233"/>
        <end position="242"/>
    </location>
</feature>
<feature type="compositionally biased region" description="Polar residues" evidence="1">
    <location>
        <begin position="7"/>
        <end position="16"/>
    </location>
</feature>
<feature type="compositionally biased region" description="Acidic residues" evidence="1">
    <location>
        <begin position="112"/>
        <end position="131"/>
    </location>
</feature>
<feature type="compositionally biased region" description="Pro residues" evidence="1">
    <location>
        <begin position="39"/>
        <end position="60"/>
    </location>
</feature>
<evidence type="ECO:0000313" key="2">
    <source>
        <dbReference type="EMBL" id="GJS54777.1"/>
    </source>
</evidence>
<dbReference type="Proteomes" id="UP001151760">
    <property type="component" value="Unassembled WGS sequence"/>
</dbReference>
<feature type="compositionally biased region" description="Basic and acidic residues" evidence="1">
    <location>
        <begin position="285"/>
        <end position="299"/>
    </location>
</feature>
<reference evidence="2" key="2">
    <citation type="submission" date="2022-01" db="EMBL/GenBank/DDBJ databases">
        <authorList>
            <person name="Yamashiro T."/>
            <person name="Shiraishi A."/>
            <person name="Satake H."/>
            <person name="Nakayama K."/>
        </authorList>
    </citation>
    <scope>NUCLEOTIDE SEQUENCE</scope>
</reference>
<name>A0ABQ4WPH6_9ASTR</name>
<reference evidence="2" key="1">
    <citation type="journal article" date="2022" name="Int. J. Mol. Sci.">
        <title>Draft Genome of Tanacetum Coccineum: Genomic Comparison of Closely Related Tanacetum-Family Plants.</title>
        <authorList>
            <person name="Yamashiro T."/>
            <person name="Shiraishi A."/>
            <person name="Nakayama K."/>
            <person name="Satake H."/>
        </authorList>
    </citation>
    <scope>NUCLEOTIDE SEQUENCE</scope>
</reference>
<feature type="compositionally biased region" description="Low complexity" evidence="1">
    <location>
        <begin position="255"/>
        <end position="268"/>
    </location>
</feature>
<proteinExistence type="predicted"/>
<evidence type="ECO:0000313" key="3">
    <source>
        <dbReference type="Proteomes" id="UP001151760"/>
    </source>
</evidence>
<keyword evidence="3" id="KW-1185">Reference proteome</keyword>
<sequence>MSDSEHSTATYTSISSDYEEPSDVGSLGVVVYGYDRLPMHPPSPDYVPGPEHPPSPNYVPGPEHPLSLVYVPYVLEPAYPEFMPPEDDVFPAEEQPLPAAISATTDLPGEGFFEDDADDEDEDESEDEEEKEEHLALADSVLPPAYRITARIASIAMIRALAPSTLEGVNQRVTDLVTTVRQDTDEIYERLDDTQDDRSLMSGQLNLLRRDRRSHARMTRLTQMVALQSQQRPTRDPAHPDVPEEAGTPKKRTTRASPGTTTTTTPVTNAQLKALIDQGISDALAARDTDRSRNGDDSHNSGTSSKRTEQTACECAYTDFLKCQPMNFKGTEAVVGLT</sequence>
<accession>A0ABQ4WPH6</accession>
<feature type="region of interest" description="Disordered" evidence="1">
    <location>
        <begin position="103"/>
        <end position="135"/>
    </location>
</feature>
<feature type="region of interest" description="Disordered" evidence="1">
    <location>
        <begin position="1"/>
        <end position="24"/>
    </location>
</feature>
<feature type="region of interest" description="Disordered" evidence="1">
    <location>
        <begin position="285"/>
        <end position="309"/>
    </location>
</feature>
<gene>
    <name evidence="2" type="ORF">Tco_0628139</name>
</gene>